<dbReference type="AlphaFoldDB" id="A0A9N9C759"/>
<name>A0A9N9C759_9GLOM</name>
<dbReference type="EMBL" id="CAJVPL010001862">
    <property type="protein sequence ID" value="CAG8590501.1"/>
    <property type="molecule type" value="Genomic_DNA"/>
</dbReference>
<dbReference type="InterPro" id="IPR014721">
    <property type="entry name" value="Ribsml_uS5_D2-typ_fold_subgr"/>
</dbReference>
<gene>
    <name evidence="3" type="ORF">AGERDE_LOCUS8582</name>
</gene>
<proteinExistence type="predicted"/>
<dbReference type="SUPFAM" id="SSF54211">
    <property type="entry name" value="Ribosomal protein S5 domain 2-like"/>
    <property type="match status" value="1"/>
</dbReference>
<dbReference type="InterPro" id="IPR008269">
    <property type="entry name" value="Lon_proteolytic"/>
</dbReference>
<feature type="region of interest" description="Disordered" evidence="1">
    <location>
        <begin position="404"/>
        <end position="432"/>
    </location>
</feature>
<comment type="caution">
    <text evidence="3">The sequence shown here is derived from an EMBL/GenBank/DDBJ whole genome shotgun (WGS) entry which is preliminary data.</text>
</comment>
<dbReference type="GO" id="GO:0004252">
    <property type="term" value="F:serine-type endopeptidase activity"/>
    <property type="evidence" value="ECO:0007669"/>
    <property type="project" value="InterPro"/>
</dbReference>
<feature type="domain" description="Lon proteolytic" evidence="2">
    <location>
        <begin position="271"/>
        <end position="382"/>
    </location>
</feature>
<sequence length="453" mass="50830">GPVVKLVIDQMFGHYDKLDKLFARVEDLDNELVLEYSDQARKSLKSERETANAELANLIKFTNVVGIVGVVFLAGKKDNSKPNQKTNLGEQQRQQVREAASQLVGNILDNQSNFNQLTTNLDGTRRNIDDIEEIFLSSSLNQLPRSPTTLAPTQITGSPPPIIIEQSWYELRVFIITCLQNPNQSILENVRLRVKSDIEKWLRVDKETDEVIEGSGNARELLLFLKPSNYQSSAIYFPPGKIEEAQQDSVRKLINGLLEEQSQELGKVQSYNIYILRVASSHHGAGPSSGVAHYLALYSALNKIPLPRNLASTATIKGVKIGGIGGLKNKLQGSLKKGIDTFILCETNKRDEKYKEQSFEHIPLNIQNKIKQVHFISQVNQIKIALNEILNGTIKEKVHICGKNEFPDKKPEKPNKPREPPQPDKPDSEITPEQLLSLIAELNIREKGDSQDF</sequence>
<evidence type="ECO:0000256" key="1">
    <source>
        <dbReference type="SAM" id="MobiDB-lite"/>
    </source>
</evidence>
<evidence type="ECO:0000259" key="2">
    <source>
        <dbReference type="Pfam" id="PF05362"/>
    </source>
</evidence>
<evidence type="ECO:0000313" key="3">
    <source>
        <dbReference type="EMBL" id="CAG8590501.1"/>
    </source>
</evidence>
<dbReference type="InterPro" id="IPR020568">
    <property type="entry name" value="Ribosomal_Su5_D2-typ_SF"/>
</dbReference>
<feature type="non-terminal residue" evidence="3">
    <location>
        <position position="453"/>
    </location>
</feature>
<dbReference type="Pfam" id="PF05362">
    <property type="entry name" value="Lon_C"/>
    <property type="match status" value="1"/>
</dbReference>
<dbReference type="GO" id="GO:0004176">
    <property type="term" value="F:ATP-dependent peptidase activity"/>
    <property type="evidence" value="ECO:0007669"/>
    <property type="project" value="InterPro"/>
</dbReference>
<organism evidence="3 4">
    <name type="scientific">Ambispora gerdemannii</name>
    <dbReference type="NCBI Taxonomy" id="144530"/>
    <lineage>
        <taxon>Eukaryota</taxon>
        <taxon>Fungi</taxon>
        <taxon>Fungi incertae sedis</taxon>
        <taxon>Mucoromycota</taxon>
        <taxon>Glomeromycotina</taxon>
        <taxon>Glomeromycetes</taxon>
        <taxon>Archaeosporales</taxon>
        <taxon>Ambisporaceae</taxon>
        <taxon>Ambispora</taxon>
    </lineage>
</organism>
<reference evidence="3" key="1">
    <citation type="submission" date="2021-06" db="EMBL/GenBank/DDBJ databases">
        <authorList>
            <person name="Kallberg Y."/>
            <person name="Tangrot J."/>
            <person name="Rosling A."/>
        </authorList>
    </citation>
    <scope>NUCLEOTIDE SEQUENCE</scope>
    <source>
        <strain evidence="3">MT106</strain>
    </source>
</reference>
<feature type="compositionally biased region" description="Basic and acidic residues" evidence="1">
    <location>
        <begin position="405"/>
        <end position="428"/>
    </location>
</feature>
<protein>
    <submittedName>
        <fullName evidence="3">2762_t:CDS:1</fullName>
    </submittedName>
</protein>
<dbReference type="Proteomes" id="UP000789831">
    <property type="component" value="Unassembled WGS sequence"/>
</dbReference>
<dbReference type="Gene3D" id="3.30.230.10">
    <property type="match status" value="1"/>
</dbReference>
<dbReference type="GO" id="GO:0006508">
    <property type="term" value="P:proteolysis"/>
    <property type="evidence" value="ECO:0007669"/>
    <property type="project" value="InterPro"/>
</dbReference>
<accession>A0A9N9C759</accession>
<evidence type="ECO:0000313" key="4">
    <source>
        <dbReference type="Proteomes" id="UP000789831"/>
    </source>
</evidence>
<dbReference type="OrthoDB" id="2445307at2759"/>
<keyword evidence="4" id="KW-1185">Reference proteome</keyword>